<proteinExistence type="inferred from homology"/>
<dbReference type="InterPro" id="IPR023485">
    <property type="entry name" value="Ptyr_pPase"/>
</dbReference>
<dbReference type="Proteomes" id="UP001436297">
    <property type="component" value="Chromosome"/>
</dbReference>
<keyword evidence="11" id="KW-1185">Reference proteome</keyword>
<dbReference type="PANTHER" id="PTHR11717">
    <property type="entry name" value="LOW MOLECULAR WEIGHT PROTEIN TYROSINE PHOSPHATASE"/>
    <property type="match status" value="1"/>
</dbReference>
<dbReference type="EC" id="3.1.3.48" evidence="2"/>
<comment type="similarity">
    <text evidence="1">Belongs to the low molecular weight phosphotyrosine protein phosphatase family.</text>
</comment>
<comment type="function">
    <text evidence="5">Dephosphorylates the phosphotyrosine-containing proteins.</text>
</comment>
<dbReference type="SMART" id="SM00226">
    <property type="entry name" value="LMWPc"/>
    <property type="match status" value="1"/>
</dbReference>
<comment type="catalytic activity">
    <reaction evidence="8">
        <text>O-phospho-L-tyrosyl-[protein] + H2O = L-tyrosyl-[protein] + phosphate</text>
        <dbReference type="Rhea" id="RHEA:10684"/>
        <dbReference type="Rhea" id="RHEA-COMP:10136"/>
        <dbReference type="Rhea" id="RHEA-COMP:20101"/>
        <dbReference type="ChEBI" id="CHEBI:15377"/>
        <dbReference type="ChEBI" id="CHEBI:43474"/>
        <dbReference type="ChEBI" id="CHEBI:46858"/>
        <dbReference type="ChEBI" id="CHEBI:61978"/>
        <dbReference type="EC" id="3.1.3.48"/>
    </reaction>
</comment>
<evidence type="ECO:0000313" key="11">
    <source>
        <dbReference type="Proteomes" id="UP001436297"/>
    </source>
</evidence>
<dbReference type="SUPFAM" id="SSF52788">
    <property type="entry name" value="Phosphotyrosine protein phosphatases I"/>
    <property type="match status" value="1"/>
</dbReference>
<evidence type="ECO:0000256" key="5">
    <source>
        <dbReference type="ARBA" id="ARBA00037193"/>
    </source>
</evidence>
<evidence type="ECO:0000256" key="1">
    <source>
        <dbReference type="ARBA" id="ARBA00011063"/>
    </source>
</evidence>
<gene>
    <name evidence="10" type="ORF">QQM35_00255</name>
</gene>
<evidence type="ECO:0000256" key="8">
    <source>
        <dbReference type="ARBA" id="ARBA00051722"/>
    </source>
</evidence>
<dbReference type="PANTHER" id="PTHR11717:SF31">
    <property type="entry name" value="LOW MOLECULAR WEIGHT PROTEIN-TYROSINE-PHOSPHATASE ETP-RELATED"/>
    <property type="match status" value="1"/>
</dbReference>
<feature type="domain" description="Phosphotyrosine protein phosphatase I" evidence="9">
    <location>
        <begin position="1"/>
        <end position="137"/>
    </location>
</feature>
<keyword evidence="3" id="KW-0378">Hydrolase</keyword>
<evidence type="ECO:0000259" key="9">
    <source>
        <dbReference type="SMART" id="SM00226"/>
    </source>
</evidence>
<sequence>MKVIFVCTGNTCRSPMAESMAREKMPQHKFESRGIYAMEGQPTSSHTIEVLNAYQLPKPTNSQPFKQEDLSADLILTMSTAHKEMLLSMSQSAHNIYTLNEYVEEPYEVADPFGGTKEAYETIYKQLDDLLNKLKIKLAQR</sequence>
<reference evidence="10 11" key="1">
    <citation type="journal article" date="2024" name="Pathogens">
        <title>Staphylococcus hsinchuensis sp. nov., Isolated from Soymilk.</title>
        <authorList>
            <person name="Wang Y.T."/>
            <person name="Lin Y.C."/>
            <person name="Hsieh Y.H."/>
            <person name="Lin Y.T."/>
            <person name="Hamada M."/>
            <person name="Chen C.C."/>
            <person name="Liou J.S."/>
            <person name="Lee A.Y."/>
            <person name="Zhang W.L."/>
            <person name="Chen Y.T."/>
            <person name="Huang C.H."/>
        </authorList>
    </citation>
    <scope>NUCLEOTIDE SEQUENCE [LARGE SCALE GENOMIC DNA]</scope>
    <source>
        <strain evidence="10 11">H164</strain>
    </source>
</reference>
<dbReference type="EMBL" id="CP128355">
    <property type="protein sequence ID" value="XAF70591.1"/>
    <property type="molecule type" value="Genomic_DNA"/>
</dbReference>
<evidence type="ECO:0000256" key="3">
    <source>
        <dbReference type="ARBA" id="ARBA00022801"/>
    </source>
</evidence>
<dbReference type="PRINTS" id="PR00719">
    <property type="entry name" value="LMWPTPASE"/>
</dbReference>
<dbReference type="InterPro" id="IPR050438">
    <property type="entry name" value="LMW_PTPase"/>
</dbReference>
<protein>
    <recommendedName>
        <fullName evidence="6">Low molecular weight protein-tyrosine-phosphatase PtpB</fullName>
        <ecNumber evidence="2">3.1.3.48</ecNumber>
    </recommendedName>
    <alternativeName>
        <fullName evidence="7">Phosphotyrosine phosphatase B</fullName>
    </alternativeName>
</protein>
<keyword evidence="4" id="KW-0904">Protein phosphatase</keyword>
<dbReference type="RefSeq" id="WP_251518246.1">
    <property type="nucleotide sequence ID" value="NZ_CP128355.1"/>
</dbReference>
<evidence type="ECO:0000256" key="6">
    <source>
        <dbReference type="ARBA" id="ARBA00040312"/>
    </source>
</evidence>
<evidence type="ECO:0000313" key="10">
    <source>
        <dbReference type="EMBL" id="XAF70591.1"/>
    </source>
</evidence>
<name>A0ABZ3ECR0_9STAP</name>
<dbReference type="Pfam" id="PF01451">
    <property type="entry name" value="LMWPc"/>
    <property type="match status" value="1"/>
</dbReference>
<evidence type="ECO:0000256" key="4">
    <source>
        <dbReference type="ARBA" id="ARBA00022912"/>
    </source>
</evidence>
<accession>A0ABZ3ECR0</accession>
<evidence type="ECO:0000256" key="2">
    <source>
        <dbReference type="ARBA" id="ARBA00013064"/>
    </source>
</evidence>
<dbReference type="Gene3D" id="3.40.50.2300">
    <property type="match status" value="1"/>
</dbReference>
<dbReference type="CDD" id="cd16344">
    <property type="entry name" value="LMWPAP"/>
    <property type="match status" value="1"/>
</dbReference>
<organism evidence="10 11">
    <name type="scientific">Staphylococcus hsinchuensis</name>
    <dbReference type="NCBI Taxonomy" id="3051183"/>
    <lineage>
        <taxon>Bacteria</taxon>
        <taxon>Bacillati</taxon>
        <taxon>Bacillota</taxon>
        <taxon>Bacilli</taxon>
        <taxon>Bacillales</taxon>
        <taxon>Staphylococcaceae</taxon>
        <taxon>Staphylococcus</taxon>
    </lineage>
</organism>
<dbReference type="InterPro" id="IPR036196">
    <property type="entry name" value="Ptyr_pPase_sf"/>
</dbReference>
<dbReference type="InterPro" id="IPR017867">
    <property type="entry name" value="Tyr_phospatase_low_mol_wt"/>
</dbReference>
<evidence type="ECO:0000256" key="7">
    <source>
        <dbReference type="ARBA" id="ARBA00041820"/>
    </source>
</evidence>